<comment type="caution">
    <text evidence="1">The sequence shown here is derived from an EMBL/GenBank/DDBJ whole genome shotgun (WGS) entry which is preliminary data.</text>
</comment>
<keyword evidence="2" id="KW-1185">Reference proteome</keyword>
<dbReference type="InterPro" id="IPR011990">
    <property type="entry name" value="TPR-like_helical_dom_sf"/>
</dbReference>
<dbReference type="Pfam" id="PF13560">
    <property type="entry name" value="HTH_31"/>
    <property type="match status" value="1"/>
</dbReference>
<organism evidence="1 2">
    <name type="scientific">Streptomyces diacarni</name>
    <dbReference type="NCBI Taxonomy" id="2800381"/>
    <lineage>
        <taxon>Bacteria</taxon>
        <taxon>Bacillati</taxon>
        <taxon>Actinomycetota</taxon>
        <taxon>Actinomycetes</taxon>
        <taxon>Kitasatosporales</taxon>
        <taxon>Streptomycetaceae</taxon>
        <taxon>Streptomyces</taxon>
    </lineage>
</organism>
<reference evidence="1 2" key="1">
    <citation type="submission" date="2018-06" db="EMBL/GenBank/DDBJ databases">
        <title>Streptomyces reniochalinae sp. nov. and Streptomyces diacarnus sp. nov. from marine sponges.</title>
        <authorList>
            <person name="Li L."/>
        </authorList>
    </citation>
    <scope>NUCLEOTIDE SEQUENCE [LARGE SCALE GENOMIC DNA]</scope>
    <source>
        <strain evidence="1 2">LHW51701</strain>
    </source>
</reference>
<accession>A0A367ES98</accession>
<dbReference type="RefSeq" id="WP_114023663.1">
    <property type="nucleotide sequence ID" value="NZ_QOIN01000047.1"/>
</dbReference>
<dbReference type="AlphaFoldDB" id="A0A367ES98"/>
<dbReference type="SUPFAM" id="SSF48452">
    <property type="entry name" value="TPR-like"/>
    <property type="match status" value="1"/>
</dbReference>
<dbReference type="EMBL" id="QOIN01000047">
    <property type="protein sequence ID" value="RCG20921.1"/>
    <property type="molecule type" value="Genomic_DNA"/>
</dbReference>
<dbReference type="Gene3D" id="1.25.40.10">
    <property type="entry name" value="Tetratricopeptide repeat domain"/>
    <property type="match status" value="1"/>
</dbReference>
<name>A0A367ES98_9ACTN</name>
<dbReference type="GO" id="GO:0003677">
    <property type="term" value="F:DNA binding"/>
    <property type="evidence" value="ECO:0007669"/>
    <property type="project" value="InterPro"/>
</dbReference>
<protein>
    <submittedName>
        <fullName evidence="1">XRE family transcriptional regulator</fullName>
    </submittedName>
</protein>
<evidence type="ECO:0000313" key="2">
    <source>
        <dbReference type="Proteomes" id="UP000252914"/>
    </source>
</evidence>
<sequence length="322" mass="34249">MSGFTVLAHRLLHDAGYSLKAAARATHYDPAYLSRVLSGKQKPSGKLAKALDALVGADGALAATVVSEDGEARISRTAGNPSRVEAGAVDALAAVLAAYRRLDDSAQPASVIPATMAQMREVVRMLKGARGTQRDRLAEVASEWAQFAGWMHAQVRNDSEAVRLLNDAWEIADDVGNGTLAAQALNFRGYVARRQERPRAVARWFGAAANTQGAHPAQRIGDYLQSAAGLAAMGETDAALRLTDVAERLTDAAVALPPPETAYWLTPSFNRLNMGLCALELGRYGDAADHIRTGLAGLPEQFRSAPWVKEHEDALARATAAA</sequence>
<proteinExistence type="predicted"/>
<dbReference type="CDD" id="cd00093">
    <property type="entry name" value="HTH_XRE"/>
    <property type="match status" value="1"/>
</dbReference>
<gene>
    <name evidence="1" type="ORF">DTL70_20100</name>
</gene>
<evidence type="ECO:0000313" key="1">
    <source>
        <dbReference type="EMBL" id="RCG20921.1"/>
    </source>
</evidence>
<dbReference type="InterPro" id="IPR010982">
    <property type="entry name" value="Lambda_DNA-bd_dom_sf"/>
</dbReference>
<dbReference type="Proteomes" id="UP000252914">
    <property type="component" value="Unassembled WGS sequence"/>
</dbReference>
<dbReference type="InterPro" id="IPR001387">
    <property type="entry name" value="Cro/C1-type_HTH"/>
</dbReference>
<dbReference type="SUPFAM" id="SSF47413">
    <property type="entry name" value="lambda repressor-like DNA-binding domains"/>
    <property type="match status" value="1"/>
</dbReference>